<reference evidence="2" key="1">
    <citation type="journal article" date="2019" name="bioRxiv">
        <title>The Genome of the Zebra Mussel, Dreissena polymorpha: A Resource for Invasive Species Research.</title>
        <authorList>
            <person name="McCartney M.A."/>
            <person name="Auch B."/>
            <person name="Kono T."/>
            <person name="Mallez S."/>
            <person name="Zhang Y."/>
            <person name="Obille A."/>
            <person name="Becker A."/>
            <person name="Abrahante J.E."/>
            <person name="Garbe J."/>
            <person name="Badalamenti J.P."/>
            <person name="Herman A."/>
            <person name="Mangelson H."/>
            <person name="Liachko I."/>
            <person name="Sullivan S."/>
            <person name="Sone E.D."/>
            <person name="Koren S."/>
            <person name="Silverstein K.A.T."/>
            <person name="Beckman K.B."/>
            <person name="Gohl D.M."/>
        </authorList>
    </citation>
    <scope>NUCLEOTIDE SEQUENCE</scope>
    <source>
        <strain evidence="2">Duluth1</strain>
        <tissue evidence="2">Whole animal</tissue>
    </source>
</reference>
<gene>
    <name evidence="2" type="ORF">DPMN_009889</name>
</gene>
<keyword evidence="3" id="KW-1185">Reference proteome</keyword>
<proteinExistence type="predicted"/>
<evidence type="ECO:0008006" key="4">
    <source>
        <dbReference type="Google" id="ProtNLM"/>
    </source>
</evidence>
<organism evidence="2 3">
    <name type="scientific">Dreissena polymorpha</name>
    <name type="common">Zebra mussel</name>
    <name type="synonym">Mytilus polymorpha</name>
    <dbReference type="NCBI Taxonomy" id="45954"/>
    <lineage>
        <taxon>Eukaryota</taxon>
        <taxon>Metazoa</taxon>
        <taxon>Spiralia</taxon>
        <taxon>Lophotrochozoa</taxon>
        <taxon>Mollusca</taxon>
        <taxon>Bivalvia</taxon>
        <taxon>Autobranchia</taxon>
        <taxon>Heteroconchia</taxon>
        <taxon>Euheterodonta</taxon>
        <taxon>Imparidentia</taxon>
        <taxon>Neoheterodontei</taxon>
        <taxon>Myida</taxon>
        <taxon>Dreissenoidea</taxon>
        <taxon>Dreissenidae</taxon>
        <taxon>Dreissena</taxon>
    </lineage>
</organism>
<dbReference type="SUPFAM" id="SSF57903">
    <property type="entry name" value="FYVE/PHD zinc finger"/>
    <property type="match status" value="1"/>
</dbReference>
<protein>
    <recommendedName>
        <fullName evidence="4">PHD-type domain-containing protein</fullName>
    </recommendedName>
</protein>
<name>A0A9D4N0G9_DREPO</name>
<dbReference type="InterPro" id="IPR011011">
    <property type="entry name" value="Znf_FYVE_PHD"/>
</dbReference>
<evidence type="ECO:0000313" key="3">
    <source>
        <dbReference type="Proteomes" id="UP000828390"/>
    </source>
</evidence>
<dbReference type="Gene3D" id="3.30.40.10">
    <property type="entry name" value="Zinc/RING finger domain, C3HC4 (zinc finger)"/>
    <property type="match status" value="1"/>
</dbReference>
<feature type="compositionally biased region" description="Polar residues" evidence="1">
    <location>
        <begin position="1"/>
        <end position="13"/>
    </location>
</feature>
<dbReference type="InterPro" id="IPR013083">
    <property type="entry name" value="Znf_RING/FYVE/PHD"/>
</dbReference>
<comment type="caution">
    <text evidence="2">The sequence shown here is derived from an EMBL/GenBank/DDBJ whole genome shotgun (WGS) entry which is preliminary data.</text>
</comment>
<dbReference type="AlphaFoldDB" id="A0A9D4N0G9"/>
<evidence type="ECO:0000313" key="2">
    <source>
        <dbReference type="EMBL" id="KAH3885891.1"/>
    </source>
</evidence>
<sequence>MDGKNTQKSSSSIDHIHSQKSKQLSALDHDYNVRNENLCVDCKDLLPYDGNSIQCELSDSWYCVPCSGITHTFYQELLSEENNGNCIWYCNGCKKAIPGVRKVLNMVSLIKKIHRIQ</sequence>
<evidence type="ECO:0000256" key="1">
    <source>
        <dbReference type="SAM" id="MobiDB-lite"/>
    </source>
</evidence>
<accession>A0A9D4N0G9</accession>
<reference evidence="2" key="2">
    <citation type="submission" date="2020-11" db="EMBL/GenBank/DDBJ databases">
        <authorList>
            <person name="McCartney M.A."/>
            <person name="Auch B."/>
            <person name="Kono T."/>
            <person name="Mallez S."/>
            <person name="Becker A."/>
            <person name="Gohl D.M."/>
            <person name="Silverstein K.A.T."/>
            <person name="Koren S."/>
            <person name="Bechman K.B."/>
            <person name="Herman A."/>
            <person name="Abrahante J.E."/>
            <person name="Garbe J."/>
        </authorList>
    </citation>
    <scope>NUCLEOTIDE SEQUENCE</scope>
    <source>
        <strain evidence="2">Duluth1</strain>
        <tissue evidence="2">Whole animal</tissue>
    </source>
</reference>
<dbReference type="EMBL" id="JAIWYP010000001">
    <property type="protein sequence ID" value="KAH3885891.1"/>
    <property type="molecule type" value="Genomic_DNA"/>
</dbReference>
<feature type="region of interest" description="Disordered" evidence="1">
    <location>
        <begin position="1"/>
        <end position="23"/>
    </location>
</feature>
<dbReference type="Proteomes" id="UP000828390">
    <property type="component" value="Unassembled WGS sequence"/>
</dbReference>